<keyword evidence="1" id="KW-0812">Transmembrane</keyword>
<gene>
    <name evidence="2" type="ORF">GIB67_026518</name>
</gene>
<evidence type="ECO:0000313" key="3">
    <source>
        <dbReference type="Proteomes" id="UP000541444"/>
    </source>
</evidence>
<reference evidence="2 3" key="1">
    <citation type="journal article" date="2020" name="IScience">
        <title>Genome Sequencing of the Endangered Kingdonia uniflora (Circaeasteraceae, Ranunculales) Reveals Potential Mechanisms of Evolutionary Specialization.</title>
        <authorList>
            <person name="Sun Y."/>
            <person name="Deng T."/>
            <person name="Zhang A."/>
            <person name="Moore M.J."/>
            <person name="Landis J.B."/>
            <person name="Lin N."/>
            <person name="Zhang H."/>
            <person name="Zhang X."/>
            <person name="Huang J."/>
            <person name="Zhang X."/>
            <person name="Sun H."/>
            <person name="Wang H."/>
        </authorList>
    </citation>
    <scope>NUCLEOTIDE SEQUENCE [LARGE SCALE GENOMIC DNA]</scope>
    <source>
        <strain evidence="2">TB1705</strain>
        <tissue evidence="2">Leaf</tissue>
    </source>
</reference>
<keyword evidence="1" id="KW-1133">Transmembrane helix</keyword>
<proteinExistence type="predicted"/>
<comment type="caution">
    <text evidence="2">The sequence shown here is derived from an EMBL/GenBank/DDBJ whole genome shotgun (WGS) entry which is preliminary data.</text>
</comment>
<protein>
    <submittedName>
        <fullName evidence="2">Uncharacterized protein</fullName>
    </submittedName>
</protein>
<accession>A0A7J7PBL0</accession>
<evidence type="ECO:0000313" key="2">
    <source>
        <dbReference type="EMBL" id="KAF6176831.1"/>
    </source>
</evidence>
<dbReference type="Proteomes" id="UP000541444">
    <property type="component" value="Unassembled WGS sequence"/>
</dbReference>
<dbReference type="AlphaFoldDB" id="A0A7J7PBL0"/>
<organism evidence="2 3">
    <name type="scientific">Kingdonia uniflora</name>
    <dbReference type="NCBI Taxonomy" id="39325"/>
    <lineage>
        <taxon>Eukaryota</taxon>
        <taxon>Viridiplantae</taxon>
        <taxon>Streptophyta</taxon>
        <taxon>Embryophyta</taxon>
        <taxon>Tracheophyta</taxon>
        <taxon>Spermatophyta</taxon>
        <taxon>Magnoliopsida</taxon>
        <taxon>Ranunculales</taxon>
        <taxon>Circaeasteraceae</taxon>
        <taxon>Kingdonia</taxon>
    </lineage>
</organism>
<name>A0A7J7PBL0_9MAGN</name>
<keyword evidence="3" id="KW-1185">Reference proteome</keyword>
<keyword evidence="1" id="KW-0472">Membrane</keyword>
<feature type="transmembrane region" description="Helical" evidence="1">
    <location>
        <begin position="37"/>
        <end position="58"/>
    </location>
</feature>
<dbReference type="EMBL" id="JACGCM010000032">
    <property type="protein sequence ID" value="KAF6176831.1"/>
    <property type="molecule type" value="Genomic_DNA"/>
</dbReference>
<evidence type="ECO:0000256" key="1">
    <source>
        <dbReference type="SAM" id="Phobius"/>
    </source>
</evidence>
<sequence>MVNFHQRQLSLMDRVTPLKILPMYELWKTKNKWLLKVNWLNCIIIYVTLSLTGIFWYVRYSLNHNLLEFECCFYLF</sequence>